<dbReference type="PANTHER" id="PTHR20938">
    <property type="entry name" value="INTEGRATOR COMPLEX SUBUNIT 4"/>
    <property type="match status" value="1"/>
</dbReference>
<evidence type="ECO:0000313" key="2">
    <source>
        <dbReference type="Proteomes" id="UP000281553"/>
    </source>
</evidence>
<sequence length="206" mass="22800">MRRRLHQLLSRCRLVSPPCLLSLLDGLLSNLRRYPDDRDSIWKCAASVGSRHPAFVEVCVSSLLRTHPWLSDQEPFREDPAYITVLLLVLNALPGAPGMKAHFPRHLAASRAYLAELVPHLLTNIDVDFSSGVKPSTNLCIPAKRPCLEERHATPSLERTQGLLNFLASSLLMVRSLLDECVRLLLGSQSSGALVKTESASNLDVM</sequence>
<dbReference type="OrthoDB" id="18190at2759"/>
<dbReference type="EMBL" id="UYRU01061414">
    <property type="protein sequence ID" value="VDN15093.1"/>
    <property type="molecule type" value="Genomic_DNA"/>
</dbReference>
<dbReference type="GO" id="GO:0016180">
    <property type="term" value="P:snRNA processing"/>
    <property type="evidence" value="ECO:0007669"/>
    <property type="project" value="TreeGrafter"/>
</dbReference>
<organism evidence="1 2">
    <name type="scientific">Dibothriocephalus latus</name>
    <name type="common">Fish tapeworm</name>
    <name type="synonym">Diphyllobothrium latum</name>
    <dbReference type="NCBI Taxonomy" id="60516"/>
    <lineage>
        <taxon>Eukaryota</taxon>
        <taxon>Metazoa</taxon>
        <taxon>Spiralia</taxon>
        <taxon>Lophotrochozoa</taxon>
        <taxon>Platyhelminthes</taxon>
        <taxon>Cestoda</taxon>
        <taxon>Eucestoda</taxon>
        <taxon>Diphyllobothriidea</taxon>
        <taxon>Diphyllobothriidae</taxon>
        <taxon>Dibothriocephalus</taxon>
    </lineage>
</organism>
<keyword evidence="2" id="KW-1185">Reference proteome</keyword>
<evidence type="ECO:0000313" key="1">
    <source>
        <dbReference type="EMBL" id="VDN15093.1"/>
    </source>
</evidence>
<accession>A0A3P7LVM1</accession>
<gene>
    <name evidence="1" type="ORF">DILT_LOCUS10924</name>
</gene>
<proteinExistence type="predicted"/>
<dbReference type="PANTHER" id="PTHR20938:SF0">
    <property type="entry name" value="INTEGRATOR COMPLEX SUBUNIT 4"/>
    <property type="match status" value="1"/>
</dbReference>
<dbReference type="Proteomes" id="UP000281553">
    <property type="component" value="Unassembled WGS sequence"/>
</dbReference>
<protein>
    <submittedName>
        <fullName evidence="1">Uncharacterized protein</fullName>
    </submittedName>
</protein>
<name>A0A3P7LVM1_DIBLA</name>
<reference evidence="1 2" key="1">
    <citation type="submission" date="2018-11" db="EMBL/GenBank/DDBJ databases">
        <authorList>
            <consortium name="Pathogen Informatics"/>
        </authorList>
    </citation>
    <scope>NUCLEOTIDE SEQUENCE [LARGE SCALE GENOMIC DNA]</scope>
</reference>
<dbReference type="AlphaFoldDB" id="A0A3P7LVM1"/>
<dbReference type="GO" id="GO:0032039">
    <property type="term" value="C:integrator complex"/>
    <property type="evidence" value="ECO:0007669"/>
    <property type="project" value="TreeGrafter"/>
</dbReference>